<dbReference type="Gene3D" id="3.90.1200.10">
    <property type="match status" value="1"/>
</dbReference>
<evidence type="ECO:0000313" key="2">
    <source>
        <dbReference type="EMBL" id="RNB71534.1"/>
    </source>
</evidence>
<name>A0A3M8C760_9BACL</name>
<dbReference type="SUPFAM" id="SSF56112">
    <property type="entry name" value="Protein kinase-like (PK-like)"/>
    <property type="match status" value="1"/>
</dbReference>
<dbReference type="Proteomes" id="UP000282028">
    <property type="component" value="Unassembled WGS sequence"/>
</dbReference>
<dbReference type="Gene3D" id="3.30.200.20">
    <property type="entry name" value="Phosphorylase Kinase, domain 1"/>
    <property type="match status" value="1"/>
</dbReference>
<dbReference type="GO" id="GO:0016740">
    <property type="term" value="F:transferase activity"/>
    <property type="evidence" value="ECO:0007669"/>
    <property type="project" value="UniProtKB-KW"/>
</dbReference>
<protein>
    <submittedName>
        <fullName evidence="2">Aminoglycoside phosphotransferase family protein</fullName>
    </submittedName>
</protein>
<feature type="domain" description="Aminoglycoside phosphotransferase" evidence="1">
    <location>
        <begin position="28"/>
        <end position="251"/>
    </location>
</feature>
<dbReference type="Pfam" id="PF01636">
    <property type="entry name" value="APH"/>
    <property type="match status" value="1"/>
</dbReference>
<reference evidence="2 3" key="1">
    <citation type="submission" date="2018-10" db="EMBL/GenBank/DDBJ databases">
        <title>Phylogenomics of Brevibacillus.</title>
        <authorList>
            <person name="Dunlap C."/>
        </authorList>
    </citation>
    <scope>NUCLEOTIDE SEQUENCE [LARGE SCALE GENOMIC DNA]</scope>
    <source>
        <strain evidence="2 3">JCM 12215</strain>
    </source>
</reference>
<dbReference type="InterPro" id="IPR011009">
    <property type="entry name" value="Kinase-like_dom_sf"/>
</dbReference>
<accession>A0A3M8C760</accession>
<dbReference type="InterPro" id="IPR002575">
    <property type="entry name" value="Aminoglycoside_PTrfase"/>
</dbReference>
<gene>
    <name evidence="2" type="ORF">EDM52_14935</name>
</gene>
<dbReference type="AlphaFoldDB" id="A0A3M8C760"/>
<dbReference type="EMBL" id="RHHR01000028">
    <property type="protein sequence ID" value="RNB71534.1"/>
    <property type="molecule type" value="Genomic_DNA"/>
</dbReference>
<dbReference type="InterPro" id="IPR051678">
    <property type="entry name" value="AGP_Transferase"/>
</dbReference>
<dbReference type="PANTHER" id="PTHR21310:SF42">
    <property type="entry name" value="BIFUNCTIONAL AAC_APH"/>
    <property type="match status" value="1"/>
</dbReference>
<dbReference type="RefSeq" id="WP_122909776.1">
    <property type="nucleotide sequence ID" value="NZ_CBCSBE010000007.1"/>
</dbReference>
<evidence type="ECO:0000313" key="3">
    <source>
        <dbReference type="Proteomes" id="UP000282028"/>
    </source>
</evidence>
<keyword evidence="2" id="KW-0808">Transferase</keyword>
<keyword evidence="3" id="KW-1185">Reference proteome</keyword>
<organism evidence="2 3">
    <name type="scientific">Brevibacillus invocatus</name>
    <dbReference type="NCBI Taxonomy" id="173959"/>
    <lineage>
        <taxon>Bacteria</taxon>
        <taxon>Bacillati</taxon>
        <taxon>Bacillota</taxon>
        <taxon>Bacilli</taxon>
        <taxon>Bacillales</taxon>
        <taxon>Paenibacillaceae</taxon>
        <taxon>Brevibacillus</taxon>
    </lineage>
</organism>
<dbReference type="OrthoDB" id="60975at2"/>
<comment type="caution">
    <text evidence="2">The sequence shown here is derived from an EMBL/GenBank/DDBJ whole genome shotgun (WGS) entry which is preliminary data.</text>
</comment>
<dbReference type="PANTHER" id="PTHR21310">
    <property type="entry name" value="AMINOGLYCOSIDE PHOSPHOTRANSFERASE-RELATED-RELATED"/>
    <property type="match status" value="1"/>
</dbReference>
<proteinExistence type="predicted"/>
<sequence>MATEQDYVQRIREVYPQLTITSAVINQTGQNNDVLIVNDEWVFRFPKYTDGIHQLERETALLHAIKPHLSLPIPEPRFQQFQNKKVGHVFSGYPLLAGEPFTREIFHDVRRDHDVRNLSEQLGTFLWQLHHIPVSDFLQGQFLEAPDMHAIISQLYQDVQVKLFVYMRREARQKVSHCFEAYLSDASHFQFQACLVHGDFGTTNILYDKNLYKIAAVIDFGNSRLGDPAYDFAGLISSYGEDFLEHFSPVYPDCEQVMERSRFYCSTFALQEALFGLQHADRQAFSAGIAPYR</sequence>
<evidence type="ECO:0000259" key="1">
    <source>
        <dbReference type="Pfam" id="PF01636"/>
    </source>
</evidence>